<reference evidence="2 3" key="1">
    <citation type="journal article" date="2000" name="Arch. Microbiol.">
        <title>Rhodobaca bogoriensis gen. nov. and sp. nov., an alkaliphilic purple nonsulfur bacterium from African Rift Valley soda lakes.</title>
        <authorList>
            <person name="Milford A.D."/>
            <person name="Achenbach L.A."/>
            <person name="Jung D.O."/>
            <person name="Madigan M.T."/>
        </authorList>
    </citation>
    <scope>NUCLEOTIDE SEQUENCE [LARGE SCALE GENOMIC DNA]</scope>
    <source>
        <strain evidence="2 3">2376</strain>
    </source>
</reference>
<proteinExistence type="predicted"/>
<sequence length="366" mass="38964">MAAKSPRSGADAEAPGSRKSDSSRPKTPKPVVSNLGPLNDPPAKHIRGRTGPGDGGTVTLCVNDHPVVRTSVHDHGKTAGQFFFSCAELADFLGDGDRISVRDAGGSAIPIRSAGAATEFVVATGTPSRFADLRAKLDAGHVFTKFGKLQEGWTPARRMAVRGLFEAAARVLAEEFGLVLVPAYGNLLGAIREGGFIEHDAGLFDVSYLSAHAAPADVTAEALAVFARLHARGFGSAGSKGAAVYVSHPEFKGVKLDFNWAWFGPDGAFDLSMGSRYEKCRDRAAYEAPRTAFLDDWALRVPGNAEDILVQLYGVNWVTPDQGHRTGAPLTNDPRYSLDDAQMAELARLRARTKARTAGKAARPPR</sequence>
<comment type="caution">
    <text evidence="2">The sequence shown here is derived from an EMBL/GenBank/DDBJ whole genome shotgun (WGS) entry which is preliminary data.</text>
</comment>
<evidence type="ECO:0000313" key="2">
    <source>
        <dbReference type="EMBL" id="NYS26463.1"/>
    </source>
</evidence>
<dbReference type="AlphaFoldDB" id="A0A7Z0I208"/>
<evidence type="ECO:0000313" key="3">
    <source>
        <dbReference type="Proteomes" id="UP000529417"/>
    </source>
</evidence>
<keyword evidence="3" id="KW-1185">Reference proteome</keyword>
<protein>
    <submittedName>
        <fullName evidence="2">Uncharacterized protein</fullName>
    </submittedName>
</protein>
<feature type="region of interest" description="Disordered" evidence="1">
    <location>
        <begin position="1"/>
        <end position="52"/>
    </location>
</feature>
<gene>
    <name evidence="2" type="ORF">HUK65_15870</name>
</gene>
<organism evidence="2 3">
    <name type="scientific">Rhabdonatronobacter sediminivivens</name>
    <dbReference type="NCBI Taxonomy" id="2743469"/>
    <lineage>
        <taxon>Bacteria</taxon>
        <taxon>Pseudomonadati</taxon>
        <taxon>Pseudomonadota</taxon>
        <taxon>Alphaproteobacteria</taxon>
        <taxon>Rhodobacterales</taxon>
        <taxon>Paracoccaceae</taxon>
        <taxon>Rhabdonatronobacter</taxon>
    </lineage>
</organism>
<name>A0A7Z0I208_9RHOB</name>
<accession>A0A7Z0I208</accession>
<dbReference type="RefSeq" id="WP_179907259.1">
    <property type="nucleotide sequence ID" value="NZ_JACBXS010000047.1"/>
</dbReference>
<dbReference type="EMBL" id="JACBXS010000047">
    <property type="protein sequence ID" value="NYS26463.1"/>
    <property type="molecule type" value="Genomic_DNA"/>
</dbReference>
<evidence type="ECO:0000256" key="1">
    <source>
        <dbReference type="SAM" id="MobiDB-lite"/>
    </source>
</evidence>
<dbReference type="Proteomes" id="UP000529417">
    <property type="component" value="Unassembled WGS sequence"/>
</dbReference>